<dbReference type="AlphaFoldDB" id="A0A8H6U8I4"/>
<proteinExistence type="predicted"/>
<reference evidence="2" key="1">
    <citation type="journal article" date="2020" name="Phytopathology">
        <title>Genome Sequence Resources of Colletotrichum truncatum, C. plurivorum, C. musicola, and C. sojae: Four Species Pathogenic to Soybean (Glycine max).</title>
        <authorList>
            <person name="Rogerio F."/>
            <person name="Boufleur T.R."/>
            <person name="Ciampi-Guillardi M."/>
            <person name="Sukno S.A."/>
            <person name="Thon M.R."/>
            <person name="Massola Junior N.S."/>
            <person name="Baroncelli R."/>
        </authorList>
    </citation>
    <scope>NUCLEOTIDE SEQUENCE</scope>
    <source>
        <strain evidence="2">LFN0074</strain>
    </source>
</reference>
<feature type="region of interest" description="Disordered" evidence="1">
    <location>
        <begin position="161"/>
        <end position="191"/>
    </location>
</feature>
<comment type="caution">
    <text evidence="2">The sequence shown here is derived from an EMBL/GenBank/DDBJ whole genome shotgun (WGS) entry which is preliminary data.</text>
</comment>
<evidence type="ECO:0000313" key="2">
    <source>
        <dbReference type="EMBL" id="KAF6843885.1"/>
    </source>
</evidence>
<evidence type="ECO:0000256" key="1">
    <source>
        <dbReference type="SAM" id="MobiDB-lite"/>
    </source>
</evidence>
<feature type="compositionally biased region" description="Basic and acidic residues" evidence="1">
    <location>
        <begin position="161"/>
        <end position="175"/>
    </location>
</feature>
<dbReference type="Proteomes" id="UP000639643">
    <property type="component" value="Unassembled WGS sequence"/>
</dbReference>
<dbReference type="EMBL" id="WIGM01000029">
    <property type="protein sequence ID" value="KAF6843885.1"/>
    <property type="molecule type" value="Genomic_DNA"/>
</dbReference>
<sequence>MLVVLMRVANVGRRGRSIGRVMNQDTGYRAGVLGAGRGGQQRLVLPSRSVSQSACLCLCLNLDDDDQRRTDVKTAWLCMCVKSAQIREGNTEEWMDGRWMLEMGSRYSYLCGLLAAQFGASHCSSFCVQTAEESPLCASGQLSSGWLLDPDAAQRCKKQVRTREDMEHKGMEHRTGRTGQGDRGAQWTAPA</sequence>
<evidence type="ECO:0000313" key="3">
    <source>
        <dbReference type="Proteomes" id="UP000639643"/>
    </source>
</evidence>
<gene>
    <name evidence="2" type="ORF">CMUS01_01642</name>
</gene>
<keyword evidence="3" id="KW-1185">Reference proteome</keyword>
<organism evidence="2 3">
    <name type="scientific">Colletotrichum musicola</name>
    <dbReference type="NCBI Taxonomy" id="2175873"/>
    <lineage>
        <taxon>Eukaryota</taxon>
        <taxon>Fungi</taxon>
        <taxon>Dikarya</taxon>
        <taxon>Ascomycota</taxon>
        <taxon>Pezizomycotina</taxon>
        <taxon>Sordariomycetes</taxon>
        <taxon>Hypocreomycetidae</taxon>
        <taxon>Glomerellales</taxon>
        <taxon>Glomerellaceae</taxon>
        <taxon>Colletotrichum</taxon>
        <taxon>Colletotrichum orchidearum species complex</taxon>
    </lineage>
</organism>
<protein>
    <submittedName>
        <fullName evidence="2">Uncharacterized protein</fullName>
    </submittedName>
</protein>
<name>A0A8H6U8I4_9PEZI</name>
<accession>A0A8H6U8I4</accession>